<proteinExistence type="predicted"/>
<organism evidence="2 3">
    <name type="scientific">Rhinolophus ferrumequinum</name>
    <name type="common">Greater horseshoe bat</name>
    <dbReference type="NCBI Taxonomy" id="59479"/>
    <lineage>
        <taxon>Eukaryota</taxon>
        <taxon>Metazoa</taxon>
        <taxon>Chordata</taxon>
        <taxon>Craniata</taxon>
        <taxon>Vertebrata</taxon>
        <taxon>Euteleostomi</taxon>
        <taxon>Mammalia</taxon>
        <taxon>Eutheria</taxon>
        <taxon>Laurasiatheria</taxon>
        <taxon>Chiroptera</taxon>
        <taxon>Yinpterochiroptera</taxon>
        <taxon>Rhinolophoidea</taxon>
        <taxon>Rhinolophidae</taxon>
        <taxon>Rhinolophinae</taxon>
        <taxon>Rhinolophus</taxon>
    </lineage>
</organism>
<gene>
    <name evidence="2" type="ORF">mRhiFer1_009856</name>
</gene>
<dbReference type="EMBL" id="JACAGC010000005">
    <property type="protein sequence ID" value="KAF6364731.1"/>
    <property type="molecule type" value="Genomic_DNA"/>
</dbReference>
<sequence>MNTPWQDAWAMGGRQQPVGALGGHLPSLLSLSWLSPHTPCLKNQQPSFKAHPIPTTLTQQAWEAPRNPLGEIQSLYLLILRTSHHRIEEKIMKLSIFQLAFPRHRGGTDQELAALQLFLPSDFRNCRPVLVTGHHSQLKSVHSNHKESKPQYTAAHGHSHHYTGHMDPNYRASFQGPWAVQGIRRDLRPITANSLCLSEEDTKFRLPVLILQRASKLTVPVVCGRPSPE</sequence>
<dbReference type="Proteomes" id="UP000585614">
    <property type="component" value="Unassembled WGS sequence"/>
</dbReference>
<evidence type="ECO:0000256" key="1">
    <source>
        <dbReference type="SAM" id="MobiDB-lite"/>
    </source>
</evidence>
<reference evidence="2 3" key="1">
    <citation type="journal article" date="2020" name="Nature">
        <title>Six reference-quality genomes reveal evolution of bat adaptations.</title>
        <authorList>
            <person name="Jebb D."/>
            <person name="Huang Z."/>
            <person name="Pippel M."/>
            <person name="Hughes G.M."/>
            <person name="Lavrichenko K."/>
            <person name="Devanna P."/>
            <person name="Winkler S."/>
            <person name="Jermiin L.S."/>
            <person name="Skirmuntt E.C."/>
            <person name="Katzourakis A."/>
            <person name="Burkitt-Gray L."/>
            <person name="Ray D.A."/>
            <person name="Sullivan K.A.M."/>
            <person name="Roscito J.G."/>
            <person name="Kirilenko B.M."/>
            <person name="Davalos L.M."/>
            <person name="Corthals A.P."/>
            <person name="Power M.L."/>
            <person name="Jones G."/>
            <person name="Ransome R.D."/>
            <person name="Dechmann D.K.N."/>
            <person name="Locatelli A.G."/>
            <person name="Puechmaille S.J."/>
            <person name="Fedrigo O."/>
            <person name="Jarvis E.D."/>
            <person name="Hiller M."/>
            <person name="Vernes S.C."/>
            <person name="Myers E.W."/>
            <person name="Teeling E.C."/>
        </authorList>
    </citation>
    <scope>NUCLEOTIDE SEQUENCE [LARGE SCALE GENOMIC DNA]</scope>
    <source>
        <strain evidence="2">MRhiFer1</strain>
        <tissue evidence="2">Lung</tissue>
    </source>
</reference>
<comment type="caution">
    <text evidence="2">The sequence shown here is derived from an EMBL/GenBank/DDBJ whole genome shotgun (WGS) entry which is preliminary data.</text>
</comment>
<evidence type="ECO:0000313" key="2">
    <source>
        <dbReference type="EMBL" id="KAF6364731.1"/>
    </source>
</evidence>
<protein>
    <submittedName>
        <fullName evidence="2">Uncharacterized protein</fullName>
    </submittedName>
</protein>
<accession>A0A7J7YRU8</accession>
<name>A0A7J7YRU8_RHIFE</name>
<dbReference type="AlphaFoldDB" id="A0A7J7YRU8"/>
<feature type="region of interest" description="Disordered" evidence="1">
    <location>
        <begin position="137"/>
        <end position="166"/>
    </location>
</feature>
<evidence type="ECO:0000313" key="3">
    <source>
        <dbReference type="Proteomes" id="UP000585614"/>
    </source>
</evidence>